<keyword evidence="4" id="KW-1185">Reference proteome</keyword>
<evidence type="ECO:0000313" key="4">
    <source>
        <dbReference type="Proteomes" id="UP000377798"/>
    </source>
</evidence>
<proteinExistence type="inferred from homology"/>
<dbReference type="CDD" id="cd24052">
    <property type="entry name" value="ASKHA_NBD_HpPPX-GppA-like"/>
    <property type="match status" value="1"/>
</dbReference>
<reference evidence="3 4" key="1">
    <citation type="submission" date="2019-02" db="EMBL/GenBank/DDBJ databases">
        <authorList>
            <consortium name="Pathogen Informatics"/>
        </authorList>
    </citation>
    <scope>NUCLEOTIDE SEQUENCE [LARGE SCALE GENOMIC DNA]</scope>
    <source>
        <strain evidence="3 4">3012STDY7089603</strain>
    </source>
</reference>
<keyword evidence="3" id="KW-0378">Hydrolase</keyword>
<evidence type="ECO:0000313" key="3">
    <source>
        <dbReference type="EMBL" id="VFB17243.1"/>
    </source>
</evidence>
<comment type="similarity">
    <text evidence="1">Belongs to the GppA/Ppx family.</text>
</comment>
<dbReference type="InterPro" id="IPR050273">
    <property type="entry name" value="GppA/Ppx_hydrolase"/>
</dbReference>
<dbReference type="InterPro" id="IPR003695">
    <property type="entry name" value="Ppx_GppA_N"/>
</dbReference>
<gene>
    <name evidence="3" type="primary">ppx</name>
    <name evidence="3" type="ORF">NCTC13150_01830</name>
</gene>
<feature type="domain" description="Ppx/GppA phosphatase N-terminal" evidence="2">
    <location>
        <begin position="17"/>
        <end position="303"/>
    </location>
</feature>
<dbReference type="Gene3D" id="3.30.420.40">
    <property type="match status" value="1"/>
</dbReference>
<organism evidence="3 4">
    <name type="scientific">Urinicoccus massiliensis</name>
    <dbReference type="NCBI Taxonomy" id="1723382"/>
    <lineage>
        <taxon>Bacteria</taxon>
        <taxon>Bacillati</taxon>
        <taxon>Bacillota</taxon>
        <taxon>Tissierellia</taxon>
        <taxon>Tissierellales</taxon>
        <taxon>Peptoniphilaceae</taxon>
        <taxon>Urinicoccus</taxon>
    </lineage>
</organism>
<protein>
    <submittedName>
        <fullName evidence="3">Exopolyphosphatase</fullName>
        <ecNumber evidence="3">3.6.1.11</ecNumber>
    </submittedName>
</protein>
<dbReference type="AlphaFoldDB" id="A0A8H2M767"/>
<evidence type="ECO:0000256" key="1">
    <source>
        <dbReference type="ARBA" id="ARBA00007125"/>
    </source>
</evidence>
<dbReference type="PANTHER" id="PTHR30005:SF0">
    <property type="entry name" value="RETROGRADE REGULATION PROTEIN 2"/>
    <property type="match status" value="1"/>
</dbReference>
<accession>A0A8H2M767</accession>
<dbReference type="Gene3D" id="3.30.420.150">
    <property type="entry name" value="Exopolyphosphatase. Domain 2"/>
    <property type="match status" value="1"/>
</dbReference>
<dbReference type="GO" id="GO:0004309">
    <property type="term" value="F:exopolyphosphatase activity"/>
    <property type="evidence" value="ECO:0007669"/>
    <property type="project" value="UniProtKB-EC"/>
</dbReference>
<dbReference type="EMBL" id="CAACYI010000001">
    <property type="protein sequence ID" value="VFB17243.1"/>
    <property type="molecule type" value="Genomic_DNA"/>
</dbReference>
<dbReference type="RefSeq" id="WP_131749828.1">
    <property type="nucleotide sequence ID" value="NZ_CAACYI010000001.1"/>
</dbReference>
<dbReference type="Pfam" id="PF02541">
    <property type="entry name" value="Ppx-GppA"/>
    <property type="match status" value="1"/>
</dbReference>
<name>A0A8H2M767_9FIRM</name>
<sequence length="312" mass="34879">MKYAITDIGSNTIRLTIYDLVDGRPRVLMKKKSQVGLADYIKGNKMTQQGVWRLVHVLKTYEPIYKLFQAEAIFTFATAAIRNVKNSKEVLKTLEEATGLNVDLISGPMEAELGYLGVHSSFTLDAGVHVDIGGGSTEILIHKKDKVLYKNSLDEGSLSLYRQFVSRIFPNKKESKEIKKYIRGKLEDLDLPKVKGSLPIVGVGGTIRACNNLCSELFEPVDYQFSSDGEDLPGRFSLAQSKSISQGLMTFDPVYVRNVLRVCPSRIHTLTPGILILQEVAKVFSCQEIMVSNCGIREGYLIWRLDQDHGKE</sequence>
<dbReference type="EC" id="3.6.1.11" evidence="3"/>
<dbReference type="PANTHER" id="PTHR30005">
    <property type="entry name" value="EXOPOLYPHOSPHATASE"/>
    <property type="match status" value="1"/>
</dbReference>
<dbReference type="InterPro" id="IPR043129">
    <property type="entry name" value="ATPase_NBD"/>
</dbReference>
<dbReference type="GO" id="GO:0006357">
    <property type="term" value="P:regulation of transcription by RNA polymerase II"/>
    <property type="evidence" value="ECO:0007669"/>
    <property type="project" value="TreeGrafter"/>
</dbReference>
<comment type="caution">
    <text evidence="3">The sequence shown here is derived from an EMBL/GenBank/DDBJ whole genome shotgun (WGS) entry which is preliminary data.</text>
</comment>
<dbReference type="SUPFAM" id="SSF53067">
    <property type="entry name" value="Actin-like ATPase domain"/>
    <property type="match status" value="2"/>
</dbReference>
<dbReference type="Proteomes" id="UP000377798">
    <property type="component" value="Unassembled WGS sequence"/>
</dbReference>
<evidence type="ECO:0000259" key="2">
    <source>
        <dbReference type="Pfam" id="PF02541"/>
    </source>
</evidence>